<feature type="transmembrane region" description="Helical" evidence="6">
    <location>
        <begin position="72"/>
        <end position="91"/>
    </location>
</feature>
<evidence type="ECO:0000259" key="7">
    <source>
        <dbReference type="Pfam" id="PF00892"/>
    </source>
</evidence>
<sequence length="303" mass="33010">MYKHLSIWCGVVVAVFFWSSNFNVIHKINGNISALTAATLRFAIAASLLLLLRGLKKSQDDVKLTKKSVLSLFVLASMGVTVQNLSIFSAMNFTSPINAAVIQANIPLVTIILSGLILSTSISLRATLGAIVSFFGVVIVMTGGKVHSIESNIGDLYMLFALVSGCLYTILAKRLTSDIPVSQQLRWVLSIGAIQMVAITMYRIDFRSSLNQITLIDLSLIAYMSLFGTLFAYYFWMKGAIELGPDKISPLFNIMPVFTLLISFFSGQHIQFEHIFGVSIVAIGIYVGNSAPSTKSCAKSLKT</sequence>
<feature type="transmembrane region" description="Helical" evidence="6">
    <location>
        <begin position="187"/>
        <end position="204"/>
    </location>
</feature>
<feature type="transmembrane region" description="Helical" evidence="6">
    <location>
        <begin position="156"/>
        <end position="175"/>
    </location>
</feature>
<evidence type="ECO:0000256" key="5">
    <source>
        <dbReference type="ARBA" id="ARBA00023136"/>
    </source>
</evidence>
<dbReference type="InterPro" id="IPR037185">
    <property type="entry name" value="EmrE-like"/>
</dbReference>
<feature type="transmembrane region" description="Helical" evidence="6">
    <location>
        <begin position="216"/>
        <end position="236"/>
    </location>
</feature>
<proteinExistence type="predicted"/>
<evidence type="ECO:0000256" key="2">
    <source>
        <dbReference type="ARBA" id="ARBA00022475"/>
    </source>
</evidence>
<name>A0A2N7C133_9VIBR</name>
<feature type="transmembrane region" description="Helical" evidence="6">
    <location>
        <begin position="248"/>
        <end position="266"/>
    </location>
</feature>
<feature type="transmembrane region" description="Helical" evidence="6">
    <location>
        <begin position="97"/>
        <end position="119"/>
    </location>
</feature>
<comment type="caution">
    <text evidence="8">The sequence shown here is derived from an EMBL/GenBank/DDBJ whole genome shotgun (WGS) entry which is preliminary data.</text>
</comment>
<organism evidence="8 9">
    <name type="scientific">Vibrio lentus</name>
    <dbReference type="NCBI Taxonomy" id="136468"/>
    <lineage>
        <taxon>Bacteria</taxon>
        <taxon>Pseudomonadati</taxon>
        <taxon>Pseudomonadota</taxon>
        <taxon>Gammaproteobacteria</taxon>
        <taxon>Vibrionales</taxon>
        <taxon>Vibrionaceae</taxon>
        <taxon>Vibrio</taxon>
    </lineage>
</organism>
<evidence type="ECO:0000256" key="4">
    <source>
        <dbReference type="ARBA" id="ARBA00022989"/>
    </source>
</evidence>
<dbReference type="PANTHER" id="PTHR32322:SF18">
    <property type="entry name" value="S-ADENOSYLMETHIONINE_S-ADENOSYLHOMOCYSTEINE TRANSPORTER"/>
    <property type="match status" value="1"/>
</dbReference>
<feature type="transmembrane region" description="Helical" evidence="6">
    <location>
        <begin position="32"/>
        <end position="52"/>
    </location>
</feature>
<comment type="subcellular location">
    <subcellularLocation>
        <location evidence="1">Cell membrane</location>
        <topology evidence="1">Multi-pass membrane protein</topology>
    </subcellularLocation>
</comment>
<dbReference type="InterPro" id="IPR050638">
    <property type="entry name" value="AA-Vitamin_Transporters"/>
</dbReference>
<dbReference type="SUPFAM" id="SSF103481">
    <property type="entry name" value="Multidrug resistance efflux transporter EmrE"/>
    <property type="match status" value="2"/>
</dbReference>
<protein>
    <submittedName>
        <fullName evidence="8">Transporter</fullName>
    </submittedName>
</protein>
<evidence type="ECO:0000256" key="3">
    <source>
        <dbReference type="ARBA" id="ARBA00022692"/>
    </source>
</evidence>
<feature type="domain" description="EamA" evidence="7">
    <location>
        <begin position="9"/>
        <end position="141"/>
    </location>
</feature>
<dbReference type="Proteomes" id="UP000235778">
    <property type="component" value="Unassembled WGS sequence"/>
</dbReference>
<dbReference type="Pfam" id="PF00892">
    <property type="entry name" value="EamA"/>
    <property type="match status" value="2"/>
</dbReference>
<keyword evidence="4 6" id="KW-1133">Transmembrane helix</keyword>
<keyword evidence="5 6" id="KW-0472">Membrane</keyword>
<dbReference type="RefSeq" id="WP_102266686.1">
    <property type="nucleotide sequence ID" value="NZ_MCSH01000045.1"/>
</dbReference>
<keyword evidence="3 6" id="KW-0812">Transmembrane</keyword>
<feature type="transmembrane region" description="Helical" evidence="6">
    <location>
        <begin position="272"/>
        <end position="289"/>
    </location>
</feature>
<dbReference type="GO" id="GO:0005886">
    <property type="term" value="C:plasma membrane"/>
    <property type="evidence" value="ECO:0007669"/>
    <property type="project" value="UniProtKB-SubCell"/>
</dbReference>
<dbReference type="InterPro" id="IPR000620">
    <property type="entry name" value="EamA_dom"/>
</dbReference>
<evidence type="ECO:0000256" key="6">
    <source>
        <dbReference type="SAM" id="Phobius"/>
    </source>
</evidence>
<evidence type="ECO:0000313" key="9">
    <source>
        <dbReference type="Proteomes" id="UP000235778"/>
    </source>
</evidence>
<feature type="transmembrane region" description="Helical" evidence="6">
    <location>
        <begin position="126"/>
        <end position="144"/>
    </location>
</feature>
<reference evidence="9" key="1">
    <citation type="submission" date="2016-07" db="EMBL/GenBank/DDBJ databases">
        <title>Nontailed viruses are major unrecognized killers of bacteria in the ocean.</title>
        <authorList>
            <person name="Kauffman K."/>
            <person name="Hussain F."/>
            <person name="Yang J."/>
            <person name="Arevalo P."/>
            <person name="Brown J."/>
            <person name="Cutler M."/>
            <person name="Kelly L."/>
            <person name="Polz M.F."/>
        </authorList>
    </citation>
    <scope>NUCLEOTIDE SEQUENCE [LARGE SCALE GENOMIC DNA]</scope>
    <source>
        <strain evidence="9">10N.286.55.C1</strain>
    </source>
</reference>
<dbReference type="PANTHER" id="PTHR32322">
    <property type="entry name" value="INNER MEMBRANE TRANSPORTER"/>
    <property type="match status" value="1"/>
</dbReference>
<feature type="domain" description="EamA" evidence="7">
    <location>
        <begin position="153"/>
        <end position="287"/>
    </location>
</feature>
<evidence type="ECO:0000313" key="8">
    <source>
        <dbReference type="EMBL" id="PME67996.1"/>
    </source>
</evidence>
<feature type="transmembrane region" description="Helical" evidence="6">
    <location>
        <begin position="7"/>
        <end position="26"/>
    </location>
</feature>
<accession>A0A2N7C133</accession>
<gene>
    <name evidence="8" type="ORF">BCV30_22855</name>
</gene>
<dbReference type="AlphaFoldDB" id="A0A2N7C133"/>
<dbReference type="EMBL" id="MCSI01000088">
    <property type="protein sequence ID" value="PME67996.1"/>
    <property type="molecule type" value="Genomic_DNA"/>
</dbReference>
<evidence type="ECO:0000256" key="1">
    <source>
        <dbReference type="ARBA" id="ARBA00004651"/>
    </source>
</evidence>
<keyword evidence="2" id="KW-1003">Cell membrane</keyword>